<gene>
    <name evidence="1" type="ORF">ACOLOM_LOCUS12888</name>
</gene>
<organism evidence="1 2">
    <name type="scientific">Acaulospora colombiana</name>
    <dbReference type="NCBI Taxonomy" id="27376"/>
    <lineage>
        <taxon>Eukaryota</taxon>
        <taxon>Fungi</taxon>
        <taxon>Fungi incertae sedis</taxon>
        <taxon>Mucoromycota</taxon>
        <taxon>Glomeromycotina</taxon>
        <taxon>Glomeromycetes</taxon>
        <taxon>Diversisporales</taxon>
        <taxon>Acaulosporaceae</taxon>
        <taxon>Acaulospora</taxon>
    </lineage>
</organism>
<protein>
    <submittedName>
        <fullName evidence="1">1750_t:CDS:1</fullName>
    </submittedName>
</protein>
<evidence type="ECO:0000313" key="1">
    <source>
        <dbReference type="EMBL" id="CAG8754713.1"/>
    </source>
</evidence>
<dbReference type="Proteomes" id="UP000789525">
    <property type="component" value="Unassembled WGS sequence"/>
</dbReference>
<feature type="non-terminal residue" evidence="1">
    <location>
        <position position="273"/>
    </location>
</feature>
<feature type="non-terminal residue" evidence="1">
    <location>
        <position position="1"/>
    </location>
</feature>
<evidence type="ECO:0000313" key="2">
    <source>
        <dbReference type="Proteomes" id="UP000789525"/>
    </source>
</evidence>
<proteinExistence type="predicted"/>
<keyword evidence="2" id="KW-1185">Reference proteome</keyword>
<sequence>FLIGSEGDRRKRGALVIDSTTGATIMPYTNTLDAAFLTKDKLLLMFNGEEEVPKFTFAIYSIERQDVLGRFRLPIKEANSGEFFTRPPSTYGDKCLSTQVKRFLTDESLDILPVELYLNDMPPNPCFFVLSVTKLLRAMERLRESNPDRLTFEWDEWGPDITRFLPFQRMSPPSSRPTFGSRMAVFYTHESEEPLLSNRKIAILDFNPRPIKRRKVEETRAENIVIVDYETEWKGPQDDPVIKSRLPYRILRKDWLADGDDCHLEANTMILRR</sequence>
<comment type="caution">
    <text evidence="1">The sequence shown here is derived from an EMBL/GenBank/DDBJ whole genome shotgun (WGS) entry which is preliminary data.</text>
</comment>
<accession>A0ACA9QIU2</accession>
<reference evidence="1" key="1">
    <citation type="submission" date="2021-06" db="EMBL/GenBank/DDBJ databases">
        <authorList>
            <person name="Kallberg Y."/>
            <person name="Tangrot J."/>
            <person name="Rosling A."/>
        </authorList>
    </citation>
    <scope>NUCLEOTIDE SEQUENCE</scope>
    <source>
        <strain evidence="1">CL356</strain>
    </source>
</reference>
<name>A0ACA9QIU2_9GLOM</name>
<dbReference type="EMBL" id="CAJVPT010055183">
    <property type="protein sequence ID" value="CAG8754713.1"/>
    <property type="molecule type" value="Genomic_DNA"/>
</dbReference>